<dbReference type="CDD" id="cd00158">
    <property type="entry name" value="RHOD"/>
    <property type="match status" value="1"/>
</dbReference>
<dbReference type="EMBL" id="SOCA01000002">
    <property type="protein sequence ID" value="TDU72828.1"/>
    <property type="molecule type" value="Genomic_DNA"/>
</dbReference>
<feature type="domain" description="Rhodanese" evidence="2">
    <location>
        <begin position="55"/>
        <end position="145"/>
    </location>
</feature>
<dbReference type="AlphaFoldDB" id="A0A4R7S5L2"/>
<gene>
    <name evidence="3" type="ORF">EI77_01293</name>
</gene>
<feature type="chain" id="PRO_5020598327" evidence="1">
    <location>
        <begin position="19"/>
        <end position="145"/>
    </location>
</feature>
<organism evidence="3 4">
    <name type="scientific">Prosthecobacter fusiformis</name>
    <dbReference type="NCBI Taxonomy" id="48464"/>
    <lineage>
        <taxon>Bacteria</taxon>
        <taxon>Pseudomonadati</taxon>
        <taxon>Verrucomicrobiota</taxon>
        <taxon>Verrucomicrobiia</taxon>
        <taxon>Verrucomicrobiales</taxon>
        <taxon>Verrucomicrobiaceae</taxon>
        <taxon>Prosthecobacter</taxon>
    </lineage>
</organism>
<evidence type="ECO:0000259" key="2">
    <source>
        <dbReference type="PROSITE" id="PS50206"/>
    </source>
</evidence>
<comment type="caution">
    <text evidence="3">The sequence shown here is derived from an EMBL/GenBank/DDBJ whole genome shotgun (WGS) entry which is preliminary data.</text>
</comment>
<keyword evidence="4" id="KW-1185">Reference proteome</keyword>
<dbReference type="OrthoDB" id="195542at2"/>
<feature type="signal peptide" evidence="1">
    <location>
        <begin position="1"/>
        <end position="18"/>
    </location>
</feature>
<dbReference type="Proteomes" id="UP000295662">
    <property type="component" value="Unassembled WGS sequence"/>
</dbReference>
<protein>
    <submittedName>
        <fullName evidence="3">Rhodanese-like domain-containing protein</fullName>
    </submittedName>
</protein>
<dbReference type="Gene3D" id="3.40.250.10">
    <property type="entry name" value="Rhodanese-like domain"/>
    <property type="match status" value="1"/>
</dbReference>
<evidence type="ECO:0000313" key="3">
    <source>
        <dbReference type="EMBL" id="TDU72828.1"/>
    </source>
</evidence>
<keyword evidence="1" id="KW-0732">Signal</keyword>
<dbReference type="Pfam" id="PF00581">
    <property type="entry name" value="Rhodanese"/>
    <property type="match status" value="1"/>
</dbReference>
<dbReference type="SUPFAM" id="SSF52821">
    <property type="entry name" value="Rhodanese/Cell cycle control phosphatase"/>
    <property type="match status" value="1"/>
</dbReference>
<dbReference type="InterPro" id="IPR001763">
    <property type="entry name" value="Rhodanese-like_dom"/>
</dbReference>
<dbReference type="RefSeq" id="WP_133793946.1">
    <property type="nucleotide sequence ID" value="NZ_SOCA01000002.1"/>
</dbReference>
<reference evidence="3 4" key="1">
    <citation type="submission" date="2019-03" db="EMBL/GenBank/DDBJ databases">
        <title>Genomic Encyclopedia of Archaeal and Bacterial Type Strains, Phase II (KMG-II): from individual species to whole genera.</title>
        <authorList>
            <person name="Goeker M."/>
        </authorList>
    </citation>
    <scope>NUCLEOTIDE SEQUENCE [LARGE SCALE GENOMIC DNA]</scope>
    <source>
        <strain evidence="3 4">ATCC 25309</strain>
    </source>
</reference>
<dbReference type="PROSITE" id="PS50206">
    <property type="entry name" value="RHODANESE_3"/>
    <property type="match status" value="1"/>
</dbReference>
<dbReference type="InterPro" id="IPR036873">
    <property type="entry name" value="Rhodanese-like_dom_sf"/>
</dbReference>
<dbReference type="SMART" id="SM00450">
    <property type="entry name" value="RHOD"/>
    <property type="match status" value="1"/>
</dbReference>
<evidence type="ECO:0000256" key="1">
    <source>
        <dbReference type="SAM" id="SignalP"/>
    </source>
</evidence>
<proteinExistence type="predicted"/>
<name>A0A4R7S5L2_9BACT</name>
<accession>A0A4R7S5L2</accession>
<evidence type="ECO:0000313" key="4">
    <source>
        <dbReference type="Proteomes" id="UP000295662"/>
    </source>
</evidence>
<sequence>MSASVLQAALLVVLAAGAAAITHAVHPRAPALYLSEAPLREDEVSLKQIQERWQGDVIWLDARPQEVFEKGHIPEARMLNEQGFQEQLLELLDVLQTTDKPVIIYCGGEKCEASRTIREKLLPLVPLEHCYILKGGWPAWQAAQK</sequence>